<reference evidence="8 9" key="1">
    <citation type="submission" date="2019-05" db="EMBL/GenBank/DDBJ databases">
        <authorList>
            <person name="Hariharan J."/>
            <person name="Choudoir M.J."/>
            <person name="Diebold P."/>
            <person name="Panke-Buisse K."/>
            <person name="Buckley D.H."/>
        </authorList>
    </citation>
    <scope>NUCLEOTIDE SEQUENCE [LARGE SCALE GENOMIC DNA]</scope>
    <source>
        <strain evidence="8 9">SUN51</strain>
    </source>
</reference>
<dbReference type="PANTHER" id="PTHR43775">
    <property type="entry name" value="FATTY ACID SYNTHASE"/>
    <property type="match status" value="1"/>
</dbReference>
<dbReference type="EMBL" id="VDFC01000060">
    <property type="protein sequence ID" value="KAA0926257.1"/>
    <property type="molecule type" value="Genomic_DNA"/>
</dbReference>
<evidence type="ECO:0000256" key="5">
    <source>
        <dbReference type="PROSITE-ProRule" id="PRU01363"/>
    </source>
</evidence>
<dbReference type="Pfam" id="PF02801">
    <property type="entry name" value="Ketoacyl-synt_C"/>
    <property type="match status" value="1"/>
</dbReference>
<dbReference type="PROSITE" id="PS52019">
    <property type="entry name" value="PKS_MFAS_DH"/>
    <property type="match status" value="1"/>
</dbReference>
<dbReference type="SMART" id="SM00827">
    <property type="entry name" value="PKS_AT"/>
    <property type="match status" value="1"/>
</dbReference>
<dbReference type="Pfam" id="PF21089">
    <property type="entry name" value="PKS_DH_N"/>
    <property type="match status" value="1"/>
</dbReference>
<dbReference type="OrthoDB" id="9778690at2"/>
<name>A0A5B0A8U5_9ACTN</name>
<dbReference type="InterPro" id="IPR049551">
    <property type="entry name" value="PKS_DH_C"/>
</dbReference>
<dbReference type="Gene3D" id="3.30.70.3290">
    <property type="match status" value="1"/>
</dbReference>
<sequence>VIRQALAGAGLSVADVDVVEAHGTGTTLGDPIEAQALLATYGQGRPEGRPLWLGSLKSNIGHTQAAAGVAGVIKMVMAMRHDLLPPTLHVGEPSPHVDWSAGAVQLLTQAQPWERDEDRLRRAGVSSFGISGTNAHLILEEAAETETVETAERSGPALPVVPWVVSARTGEALREQAARVVAHVAEQDLDPVDVGYSLVATRAGLEHRAVVVAADRAGLLDGLVQVAEGHSGANAVVGAARPGKLAFLCSGQGSQRLGMGRELYDAFPVFARALDEVIGELGLPLQDIMWPAEEAKDHGRLNDTEFAQPALFALEVALGRLLESWGVRPDFVAGHSVGELAAAHLAGVFSLADACALVVARGQLMGALSTGGAMIAIRAAEDDVAAALVGVERVAIAAVNGPDAVVISGAEEAVVQVAARFAHTRRLRVSHAFHSPLMDPILDAFREVAEQITYHPPTIPLVSNLTGALADPEELCTPDYWVRHIREAVRFGDGLQALRTAGVSTFLEIGPDATLTALADRDGDAVAALRRDRPEAVQLLRALGDVHTRGVPVTWSALFADRSAHLVDLPTYPFQHKHYWMEAVQDTVDVEQAGLETADHPLLSAAVALADSEGVVFNGRLSVRTHPWLADHAVMGTVLFPGTGFVELAIRAGDEVSCPVIDELTIEAPLVFSQHDAVVIQVVVGAPEGSGARSVTVYSRSENALDEPWLRHADGVVTPVEQKATEQTGSDMGVWPPVGAVAVSLEGFYEELAGEGFGYGPVFQGLRALWQREEEVFAEVGLPVQAQDQGARFGLHPALFDAALHALAGTDPTSHTGQGPGVQLPFAWQGVSLHASGATALRARLHPTGPTTTAISLTDPDGTPVATVTSLTTRHLFQLHWTPLT</sequence>
<dbReference type="InterPro" id="IPR020841">
    <property type="entry name" value="PKS_Beta-ketoAc_synthase_dom"/>
</dbReference>
<dbReference type="CDD" id="cd00833">
    <property type="entry name" value="PKS"/>
    <property type="match status" value="1"/>
</dbReference>
<dbReference type="InterPro" id="IPR016035">
    <property type="entry name" value="Acyl_Trfase/lysoPLipase"/>
</dbReference>
<dbReference type="InterPro" id="IPR032821">
    <property type="entry name" value="PKS_assoc"/>
</dbReference>
<dbReference type="Gene3D" id="3.40.366.10">
    <property type="entry name" value="Malonyl-Coenzyme A Acyl Carrier Protein, domain 2"/>
    <property type="match status" value="1"/>
</dbReference>
<feature type="active site" description="Proton donor; for dehydratase activity" evidence="5">
    <location>
        <position position="801"/>
    </location>
</feature>
<dbReference type="SMART" id="SM00825">
    <property type="entry name" value="PKS_KS"/>
    <property type="match status" value="1"/>
</dbReference>
<dbReference type="Gene3D" id="3.10.129.110">
    <property type="entry name" value="Polyketide synthase dehydratase"/>
    <property type="match status" value="1"/>
</dbReference>
<keyword evidence="3" id="KW-0511">Multifunctional enzyme</keyword>
<dbReference type="InterPro" id="IPR050091">
    <property type="entry name" value="PKS_NRPS_Biosynth_Enz"/>
</dbReference>
<dbReference type="AlphaFoldDB" id="A0A5B0A8U5"/>
<dbReference type="PANTHER" id="PTHR43775:SF51">
    <property type="entry name" value="INACTIVE PHENOLPHTHIOCEROL SYNTHESIS POLYKETIDE SYNTHASE TYPE I PKS1-RELATED"/>
    <property type="match status" value="1"/>
</dbReference>
<keyword evidence="2" id="KW-0808">Transferase</keyword>
<feature type="region of interest" description="C-terminal hotdog fold" evidence="5">
    <location>
        <begin position="740"/>
        <end position="882"/>
    </location>
</feature>
<evidence type="ECO:0000259" key="6">
    <source>
        <dbReference type="PROSITE" id="PS52004"/>
    </source>
</evidence>
<dbReference type="Pfam" id="PF00698">
    <property type="entry name" value="Acyl_transf_1"/>
    <property type="match status" value="1"/>
</dbReference>
<comment type="caution">
    <text evidence="8">The sequence shown here is derived from an EMBL/GenBank/DDBJ whole genome shotgun (WGS) entry which is preliminary data.</text>
</comment>
<dbReference type="Pfam" id="PF16197">
    <property type="entry name" value="KAsynt_C_assoc"/>
    <property type="match status" value="1"/>
</dbReference>
<dbReference type="SUPFAM" id="SSF55048">
    <property type="entry name" value="Probable ACP-binding domain of malonyl-CoA ACP transacylase"/>
    <property type="match status" value="1"/>
</dbReference>
<dbReference type="InterPro" id="IPR001227">
    <property type="entry name" value="Ac_transferase_dom_sf"/>
</dbReference>
<dbReference type="Proteomes" id="UP000324965">
    <property type="component" value="Unassembled WGS sequence"/>
</dbReference>
<dbReference type="RefSeq" id="WP_149514991.1">
    <property type="nucleotide sequence ID" value="NZ_VDFC01000060.1"/>
</dbReference>
<dbReference type="InterPro" id="IPR049552">
    <property type="entry name" value="PKS_DH_N"/>
</dbReference>
<dbReference type="SUPFAM" id="SSF53901">
    <property type="entry name" value="Thiolase-like"/>
    <property type="match status" value="1"/>
</dbReference>
<proteinExistence type="predicted"/>
<feature type="domain" description="PKS/mFAS DH" evidence="7">
    <location>
        <begin position="600"/>
        <end position="882"/>
    </location>
</feature>
<dbReference type="PROSITE" id="PS52004">
    <property type="entry name" value="KS3_2"/>
    <property type="match status" value="1"/>
</dbReference>
<dbReference type="SUPFAM" id="SSF52151">
    <property type="entry name" value="FabD/lysophospholipase-like"/>
    <property type="match status" value="1"/>
</dbReference>
<dbReference type="SMART" id="SM00826">
    <property type="entry name" value="PKS_DH"/>
    <property type="match status" value="1"/>
</dbReference>
<evidence type="ECO:0000256" key="4">
    <source>
        <dbReference type="ARBA" id="ARBA00023315"/>
    </source>
</evidence>
<dbReference type="InterPro" id="IPR016039">
    <property type="entry name" value="Thiolase-like"/>
</dbReference>
<dbReference type="GO" id="GO:0004312">
    <property type="term" value="F:fatty acid synthase activity"/>
    <property type="evidence" value="ECO:0007669"/>
    <property type="project" value="TreeGrafter"/>
</dbReference>
<dbReference type="InterPro" id="IPR042104">
    <property type="entry name" value="PKS_dehydratase_sf"/>
</dbReference>
<gene>
    <name evidence="8" type="ORF">FGF04_32605</name>
</gene>
<dbReference type="InterPro" id="IPR049900">
    <property type="entry name" value="PKS_mFAS_DH"/>
</dbReference>
<dbReference type="InterPro" id="IPR020807">
    <property type="entry name" value="PKS_DH"/>
</dbReference>
<dbReference type="InterPro" id="IPR016036">
    <property type="entry name" value="Malonyl_transacylase_ACP-bd"/>
</dbReference>
<dbReference type="InterPro" id="IPR014043">
    <property type="entry name" value="Acyl_transferase_dom"/>
</dbReference>
<dbReference type="InterPro" id="IPR014031">
    <property type="entry name" value="Ketoacyl_synth_C"/>
</dbReference>
<protein>
    <submittedName>
        <fullName evidence="8">Type I polyketide synthase</fullName>
    </submittedName>
</protein>
<evidence type="ECO:0000256" key="3">
    <source>
        <dbReference type="ARBA" id="ARBA00023268"/>
    </source>
</evidence>
<accession>A0A5B0A8U5</accession>
<feature type="domain" description="Ketosynthase family 3 (KS3)" evidence="6">
    <location>
        <begin position="1"/>
        <end position="141"/>
    </location>
</feature>
<dbReference type="GO" id="GO:0006633">
    <property type="term" value="P:fatty acid biosynthetic process"/>
    <property type="evidence" value="ECO:0007669"/>
    <property type="project" value="TreeGrafter"/>
</dbReference>
<dbReference type="Pfam" id="PF14765">
    <property type="entry name" value="PS-DH"/>
    <property type="match status" value="1"/>
</dbReference>
<organism evidence="8 9">
    <name type="scientific">Streptomyces apricus</name>
    <dbReference type="NCBI Taxonomy" id="1828112"/>
    <lineage>
        <taxon>Bacteria</taxon>
        <taxon>Bacillati</taxon>
        <taxon>Actinomycetota</taxon>
        <taxon>Actinomycetes</taxon>
        <taxon>Kitasatosporales</taxon>
        <taxon>Streptomycetaceae</taxon>
        <taxon>Streptomyces</taxon>
    </lineage>
</organism>
<keyword evidence="9" id="KW-1185">Reference proteome</keyword>
<evidence type="ECO:0000259" key="7">
    <source>
        <dbReference type="PROSITE" id="PS52019"/>
    </source>
</evidence>
<evidence type="ECO:0000313" key="8">
    <source>
        <dbReference type="EMBL" id="KAA0926257.1"/>
    </source>
</evidence>
<evidence type="ECO:0000313" key="9">
    <source>
        <dbReference type="Proteomes" id="UP000324965"/>
    </source>
</evidence>
<feature type="region of interest" description="N-terminal hotdog fold" evidence="5">
    <location>
        <begin position="600"/>
        <end position="724"/>
    </location>
</feature>
<evidence type="ECO:0000256" key="1">
    <source>
        <dbReference type="ARBA" id="ARBA00004792"/>
    </source>
</evidence>
<dbReference type="Gene3D" id="3.40.47.10">
    <property type="match status" value="1"/>
</dbReference>
<feature type="non-terminal residue" evidence="8">
    <location>
        <position position="885"/>
    </location>
</feature>
<evidence type="ECO:0000256" key="2">
    <source>
        <dbReference type="ARBA" id="ARBA00022679"/>
    </source>
</evidence>
<feature type="non-terminal residue" evidence="8">
    <location>
        <position position="1"/>
    </location>
</feature>
<feature type="active site" description="Proton acceptor; for dehydratase activity" evidence="5">
    <location>
        <position position="632"/>
    </location>
</feature>
<keyword evidence="4" id="KW-0012">Acyltransferase</keyword>
<comment type="pathway">
    <text evidence="1">Antibiotic biosynthesis.</text>
</comment>